<dbReference type="GO" id="GO:0008168">
    <property type="term" value="F:methyltransferase activity"/>
    <property type="evidence" value="ECO:0007669"/>
    <property type="project" value="InterPro"/>
</dbReference>
<dbReference type="InterPro" id="IPR000477">
    <property type="entry name" value="RT_dom"/>
</dbReference>
<accession>A0A8J9ZJY4</accession>
<feature type="domain" description="Reverse transcriptase" evidence="1">
    <location>
        <begin position="13"/>
        <end position="124"/>
    </location>
</feature>
<dbReference type="OrthoDB" id="5954773at2759"/>
<dbReference type="PANTHER" id="PTHR33332">
    <property type="entry name" value="REVERSE TRANSCRIPTASE DOMAIN-CONTAINING PROTEIN"/>
    <property type="match status" value="1"/>
</dbReference>
<organism evidence="3 4">
    <name type="scientific">Branchiostoma lanceolatum</name>
    <name type="common">Common lancelet</name>
    <name type="synonym">Amphioxus lanceolatum</name>
    <dbReference type="NCBI Taxonomy" id="7740"/>
    <lineage>
        <taxon>Eukaryota</taxon>
        <taxon>Metazoa</taxon>
        <taxon>Chordata</taxon>
        <taxon>Cephalochordata</taxon>
        <taxon>Leptocardii</taxon>
        <taxon>Amphioxiformes</taxon>
        <taxon>Branchiostomatidae</taxon>
        <taxon>Branchiostoma</taxon>
    </lineage>
</organism>
<dbReference type="Pfam" id="PF00078">
    <property type="entry name" value="RVT_1"/>
    <property type="match status" value="1"/>
</dbReference>
<gene>
    <name evidence="3" type="primary">Hypp1441</name>
    <name evidence="3" type="ORF">BLAG_LOCUS14192</name>
</gene>
<dbReference type="InterPro" id="IPR015095">
    <property type="entry name" value="AlkB_hom8_N"/>
</dbReference>
<proteinExistence type="predicted"/>
<sequence length="295" mass="34006">MVVRYHGVLSDSVSVTCGLPQGTLLGPLIFIAYINSAARQAISRRWKFVDDLNLLETRIASQPSNIQQDLTDLNTWSQESRMVLHPGKCKVLHVQFSRALHPPPALKINDNVLEQVEIMRILGVYLQSDLKWNVHVNFIYNKASQRLFLLRRLKHFHTPKDDLVIVYTSYIRPVTEYAAPVWHPGLTTELNNKIERIQRRAVRIILGRDYTCYAEACAHLGLPSLHSRRSNLTLKFAKSLMVSEQYRHLLPPTRENISHRQTRSANNLDMPKCRTERYRTSAVPHMVRVLNTSLV</sequence>
<protein>
    <submittedName>
        <fullName evidence="3">Hypp1441 protein</fullName>
    </submittedName>
</protein>
<dbReference type="GO" id="GO:0016706">
    <property type="term" value="F:2-oxoglutarate-dependent dioxygenase activity"/>
    <property type="evidence" value="ECO:0007669"/>
    <property type="project" value="InterPro"/>
</dbReference>
<dbReference type="EMBL" id="OV696687">
    <property type="protein sequence ID" value="CAH1254990.1"/>
    <property type="molecule type" value="Genomic_DNA"/>
</dbReference>
<dbReference type="Pfam" id="PF09004">
    <property type="entry name" value="ALKBH8_N"/>
    <property type="match status" value="1"/>
</dbReference>
<evidence type="ECO:0000313" key="4">
    <source>
        <dbReference type="Proteomes" id="UP000838412"/>
    </source>
</evidence>
<evidence type="ECO:0000259" key="1">
    <source>
        <dbReference type="Pfam" id="PF00078"/>
    </source>
</evidence>
<reference evidence="3" key="1">
    <citation type="submission" date="2022-01" db="EMBL/GenBank/DDBJ databases">
        <authorList>
            <person name="Braso-Vives M."/>
        </authorList>
    </citation>
    <scope>NUCLEOTIDE SEQUENCE</scope>
</reference>
<evidence type="ECO:0000259" key="2">
    <source>
        <dbReference type="Pfam" id="PF09004"/>
    </source>
</evidence>
<evidence type="ECO:0000313" key="3">
    <source>
        <dbReference type="EMBL" id="CAH1254990.1"/>
    </source>
</evidence>
<feature type="domain" description="Alkylated DNA repair protein AlkB homologue 8 N-terminal" evidence="2">
    <location>
        <begin position="132"/>
        <end position="171"/>
    </location>
</feature>
<keyword evidence="4" id="KW-1185">Reference proteome</keyword>
<dbReference type="AlphaFoldDB" id="A0A8J9ZJY4"/>
<dbReference type="Proteomes" id="UP000838412">
    <property type="component" value="Chromosome 2"/>
</dbReference>
<name>A0A8J9ZJY4_BRALA</name>